<dbReference type="PANTHER" id="PTHR43420">
    <property type="entry name" value="ACETYLTRANSFERASE"/>
    <property type="match status" value="1"/>
</dbReference>
<keyword evidence="1" id="KW-0808">Transferase</keyword>
<organism evidence="4 5">
    <name type="scientific">Propionigenium maris DSM 9537</name>
    <dbReference type="NCBI Taxonomy" id="1123000"/>
    <lineage>
        <taxon>Bacteria</taxon>
        <taxon>Fusobacteriati</taxon>
        <taxon>Fusobacteriota</taxon>
        <taxon>Fusobacteriia</taxon>
        <taxon>Fusobacteriales</taxon>
        <taxon>Fusobacteriaceae</taxon>
        <taxon>Propionigenium</taxon>
    </lineage>
</organism>
<evidence type="ECO:0000256" key="1">
    <source>
        <dbReference type="ARBA" id="ARBA00022679"/>
    </source>
</evidence>
<gene>
    <name evidence="4" type="ORF">PM10SUCC1_29580</name>
</gene>
<name>A0A9W6GLS6_9FUSO</name>
<sequence>MELVEVRWQDRDLIDEIIHIEIEAFGANGGVDEWILKPMVRYGKVFVLKDSNRVVSIAEFIQKFDSEEVFLYGLCTRRESRGRGYASEILRRSEEFFRKRNIGEIGLTVAPDNEAAINLYKNLDYDVIELQRDEYGRGVDRLFMKKKIK</sequence>
<dbReference type="PROSITE" id="PS51186">
    <property type="entry name" value="GNAT"/>
    <property type="match status" value="1"/>
</dbReference>
<proteinExistence type="predicted"/>
<accession>A0A9W6GLS6</accession>
<feature type="domain" description="N-acetyltransferase" evidence="3">
    <location>
        <begin position="1"/>
        <end position="149"/>
    </location>
</feature>
<evidence type="ECO:0000256" key="2">
    <source>
        <dbReference type="ARBA" id="ARBA00023315"/>
    </source>
</evidence>
<dbReference type="PANTHER" id="PTHR43420:SF12">
    <property type="entry name" value="N-ACETYLTRANSFERASE DOMAIN-CONTAINING PROTEIN"/>
    <property type="match status" value="1"/>
</dbReference>
<reference evidence="4" key="1">
    <citation type="submission" date="2022-12" db="EMBL/GenBank/DDBJ databases">
        <title>Reference genome sequencing for broad-spectrum identification of bacterial and archaeal isolates by mass spectrometry.</title>
        <authorList>
            <person name="Sekiguchi Y."/>
            <person name="Tourlousse D.M."/>
        </authorList>
    </citation>
    <scope>NUCLEOTIDE SEQUENCE</scope>
    <source>
        <strain evidence="4">10succ1</strain>
    </source>
</reference>
<keyword evidence="2" id="KW-0012">Acyltransferase</keyword>
<dbReference type="EMBL" id="BSDY01000018">
    <property type="protein sequence ID" value="GLI57444.1"/>
    <property type="molecule type" value="Genomic_DNA"/>
</dbReference>
<dbReference type="AlphaFoldDB" id="A0A9W6GLS6"/>
<dbReference type="InterPro" id="IPR016181">
    <property type="entry name" value="Acyl_CoA_acyltransferase"/>
</dbReference>
<comment type="caution">
    <text evidence="4">The sequence shown here is derived from an EMBL/GenBank/DDBJ whole genome shotgun (WGS) entry which is preliminary data.</text>
</comment>
<keyword evidence="5" id="KW-1185">Reference proteome</keyword>
<dbReference type="Gene3D" id="3.40.630.30">
    <property type="match status" value="1"/>
</dbReference>
<dbReference type="Proteomes" id="UP001144471">
    <property type="component" value="Unassembled WGS sequence"/>
</dbReference>
<dbReference type="Pfam" id="PF00583">
    <property type="entry name" value="Acetyltransf_1"/>
    <property type="match status" value="1"/>
</dbReference>
<dbReference type="InterPro" id="IPR000182">
    <property type="entry name" value="GNAT_dom"/>
</dbReference>
<dbReference type="SUPFAM" id="SSF55729">
    <property type="entry name" value="Acyl-CoA N-acyltransferases (Nat)"/>
    <property type="match status" value="1"/>
</dbReference>
<evidence type="ECO:0000313" key="4">
    <source>
        <dbReference type="EMBL" id="GLI57444.1"/>
    </source>
</evidence>
<dbReference type="CDD" id="cd04301">
    <property type="entry name" value="NAT_SF"/>
    <property type="match status" value="1"/>
</dbReference>
<dbReference type="RefSeq" id="WP_281837068.1">
    <property type="nucleotide sequence ID" value="NZ_BSDY01000018.1"/>
</dbReference>
<dbReference type="InterPro" id="IPR050680">
    <property type="entry name" value="YpeA/RimI_acetyltransf"/>
</dbReference>
<evidence type="ECO:0000313" key="5">
    <source>
        <dbReference type="Proteomes" id="UP001144471"/>
    </source>
</evidence>
<dbReference type="GO" id="GO:0016747">
    <property type="term" value="F:acyltransferase activity, transferring groups other than amino-acyl groups"/>
    <property type="evidence" value="ECO:0007669"/>
    <property type="project" value="InterPro"/>
</dbReference>
<protein>
    <submittedName>
        <fullName evidence="4">N-acetyltransferase</fullName>
    </submittedName>
</protein>
<evidence type="ECO:0000259" key="3">
    <source>
        <dbReference type="PROSITE" id="PS51186"/>
    </source>
</evidence>